<protein>
    <submittedName>
        <fullName evidence="2">Uncharacterized protein</fullName>
    </submittedName>
</protein>
<name>A0A8K0DJP2_9ROSA</name>
<sequence>MSKQHNESSCEITSLVASEEGQKCQAVKTFCVPRRDAIICLTAETLIGLTVFATEPANARVVKPETRKKIFERLEKLREEAGVSKPKTNNGNSSSPSPPSGKDEKLQASPPSQNPFENPVVVESILP</sequence>
<gene>
    <name evidence="2" type="ORF">FNV43_RR26939</name>
</gene>
<feature type="region of interest" description="Disordered" evidence="1">
    <location>
        <begin position="78"/>
        <end position="127"/>
    </location>
</feature>
<feature type="compositionally biased region" description="Low complexity" evidence="1">
    <location>
        <begin position="84"/>
        <end position="95"/>
    </location>
</feature>
<evidence type="ECO:0000313" key="3">
    <source>
        <dbReference type="Proteomes" id="UP000796880"/>
    </source>
</evidence>
<keyword evidence="3" id="KW-1185">Reference proteome</keyword>
<reference evidence="2" key="1">
    <citation type="submission" date="2020-03" db="EMBL/GenBank/DDBJ databases">
        <title>A high-quality chromosome-level genome assembly of a woody plant with both climbing and erect habits, Rhamnella rubrinervis.</title>
        <authorList>
            <person name="Lu Z."/>
            <person name="Yang Y."/>
            <person name="Zhu X."/>
            <person name="Sun Y."/>
        </authorList>
    </citation>
    <scope>NUCLEOTIDE SEQUENCE</scope>
    <source>
        <strain evidence="2">BYM</strain>
        <tissue evidence="2">Leaf</tissue>
    </source>
</reference>
<accession>A0A8K0DJP2</accession>
<proteinExistence type="predicted"/>
<evidence type="ECO:0000256" key="1">
    <source>
        <dbReference type="SAM" id="MobiDB-lite"/>
    </source>
</evidence>
<dbReference type="Proteomes" id="UP000796880">
    <property type="component" value="Unassembled WGS sequence"/>
</dbReference>
<dbReference type="AlphaFoldDB" id="A0A8K0DJP2"/>
<dbReference type="OrthoDB" id="1194578at2759"/>
<evidence type="ECO:0000313" key="2">
    <source>
        <dbReference type="EMBL" id="KAF3432200.1"/>
    </source>
</evidence>
<dbReference type="EMBL" id="VOIH02000012">
    <property type="protein sequence ID" value="KAF3432200.1"/>
    <property type="molecule type" value="Genomic_DNA"/>
</dbReference>
<organism evidence="2 3">
    <name type="scientific">Rhamnella rubrinervis</name>
    <dbReference type="NCBI Taxonomy" id="2594499"/>
    <lineage>
        <taxon>Eukaryota</taxon>
        <taxon>Viridiplantae</taxon>
        <taxon>Streptophyta</taxon>
        <taxon>Embryophyta</taxon>
        <taxon>Tracheophyta</taxon>
        <taxon>Spermatophyta</taxon>
        <taxon>Magnoliopsida</taxon>
        <taxon>eudicotyledons</taxon>
        <taxon>Gunneridae</taxon>
        <taxon>Pentapetalae</taxon>
        <taxon>rosids</taxon>
        <taxon>fabids</taxon>
        <taxon>Rosales</taxon>
        <taxon>Rhamnaceae</taxon>
        <taxon>rhamnoid group</taxon>
        <taxon>Rhamneae</taxon>
        <taxon>Rhamnella</taxon>
    </lineage>
</organism>
<comment type="caution">
    <text evidence="2">The sequence shown here is derived from an EMBL/GenBank/DDBJ whole genome shotgun (WGS) entry which is preliminary data.</text>
</comment>